<feature type="transmembrane region" description="Helical" evidence="1">
    <location>
        <begin position="99"/>
        <end position="120"/>
    </location>
</feature>
<evidence type="ECO:0000313" key="2">
    <source>
        <dbReference type="EMBL" id="GGE09243.1"/>
    </source>
</evidence>
<dbReference type="AlphaFoldDB" id="A0A916ZQK2"/>
<dbReference type="Proteomes" id="UP000635071">
    <property type="component" value="Unassembled WGS sequence"/>
</dbReference>
<protein>
    <recommendedName>
        <fullName evidence="4">YggT family protein</fullName>
    </recommendedName>
</protein>
<name>A0A916ZQK2_9SPHN</name>
<dbReference type="GO" id="GO:0016020">
    <property type="term" value="C:membrane"/>
    <property type="evidence" value="ECO:0007669"/>
    <property type="project" value="InterPro"/>
</dbReference>
<evidence type="ECO:0000256" key="1">
    <source>
        <dbReference type="SAM" id="Phobius"/>
    </source>
</evidence>
<keyword evidence="3" id="KW-1185">Reference proteome</keyword>
<gene>
    <name evidence="2" type="ORF">GCM10011529_14490</name>
</gene>
<organism evidence="2 3">
    <name type="scientific">Sandarakinorhabdus glacialis</name>
    <dbReference type="NCBI Taxonomy" id="1614636"/>
    <lineage>
        <taxon>Bacteria</taxon>
        <taxon>Pseudomonadati</taxon>
        <taxon>Pseudomonadota</taxon>
        <taxon>Alphaproteobacteria</taxon>
        <taxon>Sphingomonadales</taxon>
        <taxon>Sphingosinicellaceae</taxon>
        <taxon>Sandarakinorhabdus</taxon>
    </lineage>
</organism>
<dbReference type="InterPro" id="IPR003425">
    <property type="entry name" value="CCB3/YggT"/>
</dbReference>
<evidence type="ECO:0008006" key="4">
    <source>
        <dbReference type="Google" id="ProtNLM"/>
    </source>
</evidence>
<dbReference type="Pfam" id="PF02325">
    <property type="entry name" value="CCB3_YggT"/>
    <property type="match status" value="1"/>
</dbReference>
<evidence type="ECO:0000313" key="3">
    <source>
        <dbReference type="Proteomes" id="UP000635071"/>
    </source>
</evidence>
<reference evidence="2" key="1">
    <citation type="journal article" date="2014" name="Int. J. Syst. Evol. Microbiol.">
        <title>Complete genome sequence of Corynebacterium casei LMG S-19264T (=DSM 44701T), isolated from a smear-ripened cheese.</title>
        <authorList>
            <consortium name="US DOE Joint Genome Institute (JGI-PGF)"/>
            <person name="Walter F."/>
            <person name="Albersmeier A."/>
            <person name="Kalinowski J."/>
            <person name="Ruckert C."/>
        </authorList>
    </citation>
    <scope>NUCLEOTIDE SEQUENCE</scope>
    <source>
        <strain evidence="2">CGMCC 1.15519</strain>
    </source>
</reference>
<dbReference type="EMBL" id="BMJM01000004">
    <property type="protein sequence ID" value="GGE09243.1"/>
    <property type="molecule type" value="Genomic_DNA"/>
</dbReference>
<reference evidence="2" key="2">
    <citation type="submission" date="2020-09" db="EMBL/GenBank/DDBJ databases">
        <authorList>
            <person name="Sun Q."/>
            <person name="Zhou Y."/>
        </authorList>
    </citation>
    <scope>NUCLEOTIDE SEQUENCE</scope>
    <source>
        <strain evidence="2">CGMCC 1.15519</strain>
    </source>
</reference>
<feature type="transmembrane region" description="Helical" evidence="1">
    <location>
        <begin position="29"/>
        <end position="58"/>
    </location>
</feature>
<comment type="caution">
    <text evidence="2">The sequence shown here is derived from an EMBL/GenBank/DDBJ whole genome shotgun (WGS) entry which is preliminary data.</text>
</comment>
<keyword evidence="1" id="KW-0812">Transmembrane</keyword>
<sequence>MPLRCAQGNACARGPEPPIQKRIPCMNTLFVVVGLITMALQWLIWALVIWAVLSWLIAFNVVNMQNGFVRGLVTGLDRFFNPMLRPIRRILPDMGGIDLSPMVLILLIMLVQRGLPAILLDMTA</sequence>
<keyword evidence="1" id="KW-0472">Membrane</keyword>
<keyword evidence="1" id="KW-1133">Transmembrane helix</keyword>
<proteinExistence type="predicted"/>
<accession>A0A916ZQK2</accession>